<feature type="region of interest" description="Disordered" evidence="1">
    <location>
        <begin position="1"/>
        <end position="25"/>
    </location>
</feature>
<evidence type="ECO:0000313" key="2">
    <source>
        <dbReference type="EMBL" id="QEV07041.1"/>
    </source>
</evidence>
<dbReference type="Proteomes" id="UP000326041">
    <property type="component" value="Chromosome"/>
</dbReference>
<organism evidence="2 3">
    <name type="scientific">Streptomyces prasinus</name>
    <dbReference type="NCBI Taxonomy" id="67345"/>
    <lineage>
        <taxon>Bacteria</taxon>
        <taxon>Bacillati</taxon>
        <taxon>Actinomycetota</taxon>
        <taxon>Actinomycetes</taxon>
        <taxon>Kitasatosporales</taxon>
        <taxon>Streptomycetaceae</taxon>
        <taxon>Streptomyces</taxon>
    </lineage>
</organism>
<proteinExistence type="predicted"/>
<evidence type="ECO:0000256" key="1">
    <source>
        <dbReference type="SAM" id="MobiDB-lite"/>
    </source>
</evidence>
<name>A0ABX6AZ29_9ACTN</name>
<evidence type="ECO:0000313" key="3">
    <source>
        <dbReference type="Proteomes" id="UP000326041"/>
    </source>
</evidence>
<keyword evidence="3" id="KW-1185">Reference proteome</keyword>
<gene>
    <name evidence="2" type="ORF">CP972_16570</name>
</gene>
<evidence type="ECO:0008006" key="4">
    <source>
        <dbReference type="Google" id="ProtNLM"/>
    </source>
</evidence>
<protein>
    <recommendedName>
        <fullName evidence="4">GAF domain-containing protein</fullName>
    </recommendedName>
</protein>
<accession>A0ABX6AZ29</accession>
<sequence>MRQSDPTEAAPRVTGPCVDSERQSTVERRLLSGQANPDTARREWREQGITLLALGTLFSAVRIPGRLVHAVAGTTDPGETDAFLGEAFLGGPVICDPRGPRYYALTPCRMPRTWRAAVDEWRTGQDVDCLGAGTYLGVPRLDLVGAPEQGIASYWSVPMVSPAVLCPPLCVARLIAAGAHCMAEDIETV</sequence>
<dbReference type="EMBL" id="CP023697">
    <property type="protein sequence ID" value="QEV07041.1"/>
    <property type="molecule type" value="Genomic_DNA"/>
</dbReference>
<reference evidence="2 3" key="1">
    <citation type="submission" date="2017-09" db="EMBL/GenBank/DDBJ databases">
        <authorList>
            <person name="Lee N."/>
            <person name="Cho B.-K."/>
        </authorList>
    </citation>
    <scope>NUCLEOTIDE SEQUENCE [LARGE SCALE GENOMIC DNA]</scope>
    <source>
        <strain evidence="2 3">ATCC 13879</strain>
    </source>
</reference>